<evidence type="ECO:0000256" key="3">
    <source>
        <dbReference type="ARBA" id="ARBA00023163"/>
    </source>
</evidence>
<evidence type="ECO:0000313" key="5">
    <source>
        <dbReference type="EMBL" id="AUH64798.1"/>
    </source>
</evidence>
<dbReference type="InterPro" id="IPR036388">
    <property type="entry name" value="WH-like_DNA-bd_sf"/>
</dbReference>
<dbReference type="SMART" id="SM00345">
    <property type="entry name" value="HTH_GNTR"/>
    <property type="match status" value="1"/>
</dbReference>
<dbReference type="Gene3D" id="1.20.120.530">
    <property type="entry name" value="GntR ligand-binding domain-like"/>
    <property type="match status" value="1"/>
</dbReference>
<dbReference type="SMART" id="SM00895">
    <property type="entry name" value="FCD"/>
    <property type="match status" value="1"/>
</dbReference>
<dbReference type="SUPFAM" id="SSF48008">
    <property type="entry name" value="GntR ligand-binding domain-like"/>
    <property type="match status" value="1"/>
</dbReference>
<dbReference type="OrthoDB" id="7834120at2"/>
<dbReference type="Gene3D" id="1.10.10.10">
    <property type="entry name" value="Winged helix-like DNA-binding domain superfamily/Winged helix DNA-binding domain"/>
    <property type="match status" value="1"/>
</dbReference>
<dbReference type="EMBL" id="CP025430">
    <property type="protein sequence ID" value="AUH64798.1"/>
    <property type="molecule type" value="Genomic_DNA"/>
</dbReference>
<dbReference type="Proteomes" id="UP000234530">
    <property type="component" value="Chromosome"/>
</dbReference>
<dbReference type="InterPro" id="IPR011711">
    <property type="entry name" value="GntR_C"/>
</dbReference>
<accession>A0A2H5EZR7</accession>
<dbReference type="RefSeq" id="WP_101752827.1">
    <property type="nucleotide sequence ID" value="NZ_CP025430.1"/>
</dbReference>
<reference evidence="5 6" key="1">
    <citation type="journal article" date="2013" name="Antonie Van Leeuwenhoek">
        <title>Paracoccus zhejiangensis sp. nov., isolated from activated sludge in wastewater-treatment system.</title>
        <authorList>
            <person name="Wu Z.G."/>
            <person name="Zhang D.F."/>
            <person name="Liu Y.L."/>
            <person name="Wang F."/>
            <person name="Jiang X."/>
            <person name="Li C."/>
            <person name="Li S.P."/>
            <person name="Hong Q."/>
            <person name="Li W.J."/>
        </authorList>
    </citation>
    <scope>NUCLEOTIDE SEQUENCE [LARGE SCALE GENOMIC DNA]</scope>
    <source>
        <strain evidence="5 6">J6</strain>
    </source>
</reference>
<dbReference type="GO" id="GO:0003700">
    <property type="term" value="F:DNA-binding transcription factor activity"/>
    <property type="evidence" value="ECO:0007669"/>
    <property type="project" value="InterPro"/>
</dbReference>
<dbReference type="PANTHER" id="PTHR43537:SF50">
    <property type="entry name" value="TRANSCRIPTIONAL REGULATORY PROTEIN"/>
    <property type="match status" value="1"/>
</dbReference>
<keyword evidence="1" id="KW-0805">Transcription regulation</keyword>
<dbReference type="GO" id="GO:0003677">
    <property type="term" value="F:DNA binding"/>
    <property type="evidence" value="ECO:0007669"/>
    <property type="project" value="UniProtKB-KW"/>
</dbReference>
<sequence>MNLTTRTGTPLRRRSLHEELTEALREMIVSGQLPMGQKVPEKDLCELYGVSRTPLREALKVLATDGLVNLEPNRGAWVSAITVEDLDEMFPVMAALEALAGELACKHITDDEVEAIRALHNRMLGHYKAGELPEYFALNQQIHEAILAAAHNDTLTVHYRSLSTRVRRGRYMANMTRERWDQAMAEHEVILDRLAARDGAALSVILKDHLEKTSVTLRESLLGQQGG</sequence>
<keyword evidence="2" id="KW-0238">DNA-binding</keyword>
<dbReference type="AlphaFoldDB" id="A0A2H5EZR7"/>
<dbReference type="KEGG" id="pzh:CX676_11980"/>
<organism evidence="5 6">
    <name type="scientific">Paracoccus zhejiangensis</name>
    <dbReference type="NCBI Taxonomy" id="1077935"/>
    <lineage>
        <taxon>Bacteria</taxon>
        <taxon>Pseudomonadati</taxon>
        <taxon>Pseudomonadota</taxon>
        <taxon>Alphaproteobacteria</taxon>
        <taxon>Rhodobacterales</taxon>
        <taxon>Paracoccaceae</taxon>
        <taxon>Paracoccus</taxon>
    </lineage>
</organism>
<dbReference type="SUPFAM" id="SSF46785">
    <property type="entry name" value="Winged helix' DNA-binding domain"/>
    <property type="match status" value="1"/>
</dbReference>
<gene>
    <name evidence="5" type="ORF">CX676_11980</name>
</gene>
<dbReference type="PANTHER" id="PTHR43537">
    <property type="entry name" value="TRANSCRIPTIONAL REGULATOR, GNTR FAMILY"/>
    <property type="match status" value="1"/>
</dbReference>
<evidence type="ECO:0000256" key="1">
    <source>
        <dbReference type="ARBA" id="ARBA00023015"/>
    </source>
</evidence>
<dbReference type="InterPro" id="IPR036390">
    <property type="entry name" value="WH_DNA-bd_sf"/>
</dbReference>
<protein>
    <submittedName>
        <fullName evidence="5">GntR family transcriptional regulator</fullName>
    </submittedName>
</protein>
<dbReference type="InterPro" id="IPR008920">
    <property type="entry name" value="TF_FadR/GntR_C"/>
</dbReference>
<evidence type="ECO:0000259" key="4">
    <source>
        <dbReference type="PROSITE" id="PS50949"/>
    </source>
</evidence>
<keyword evidence="3" id="KW-0804">Transcription</keyword>
<dbReference type="PROSITE" id="PS50949">
    <property type="entry name" value="HTH_GNTR"/>
    <property type="match status" value="1"/>
</dbReference>
<dbReference type="InterPro" id="IPR000524">
    <property type="entry name" value="Tscrpt_reg_HTH_GntR"/>
</dbReference>
<evidence type="ECO:0000256" key="2">
    <source>
        <dbReference type="ARBA" id="ARBA00023125"/>
    </source>
</evidence>
<dbReference type="PRINTS" id="PR00035">
    <property type="entry name" value="HTHGNTR"/>
</dbReference>
<evidence type="ECO:0000313" key="6">
    <source>
        <dbReference type="Proteomes" id="UP000234530"/>
    </source>
</evidence>
<dbReference type="CDD" id="cd07377">
    <property type="entry name" value="WHTH_GntR"/>
    <property type="match status" value="1"/>
</dbReference>
<feature type="domain" description="HTH gntR-type" evidence="4">
    <location>
        <begin position="14"/>
        <end position="81"/>
    </location>
</feature>
<proteinExistence type="predicted"/>
<dbReference type="Pfam" id="PF07729">
    <property type="entry name" value="FCD"/>
    <property type="match status" value="1"/>
</dbReference>
<keyword evidence="6" id="KW-1185">Reference proteome</keyword>
<name>A0A2H5EZR7_9RHOB</name>
<dbReference type="Pfam" id="PF00392">
    <property type="entry name" value="GntR"/>
    <property type="match status" value="1"/>
</dbReference>